<dbReference type="Proteomes" id="UP001054889">
    <property type="component" value="Unassembled WGS sequence"/>
</dbReference>
<organism evidence="1 2">
    <name type="scientific">Eleusine coracana subsp. coracana</name>
    <dbReference type="NCBI Taxonomy" id="191504"/>
    <lineage>
        <taxon>Eukaryota</taxon>
        <taxon>Viridiplantae</taxon>
        <taxon>Streptophyta</taxon>
        <taxon>Embryophyta</taxon>
        <taxon>Tracheophyta</taxon>
        <taxon>Spermatophyta</taxon>
        <taxon>Magnoliopsida</taxon>
        <taxon>Liliopsida</taxon>
        <taxon>Poales</taxon>
        <taxon>Poaceae</taxon>
        <taxon>PACMAD clade</taxon>
        <taxon>Chloridoideae</taxon>
        <taxon>Cynodonteae</taxon>
        <taxon>Eleusininae</taxon>
        <taxon>Eleusine</taxon>
    </lineage>
</organism>
<evidence type="ECO:0000313" key="1">
    <source>
        <dbReference type="EMBL" id="GJN27753.1"/>
    </source>
</evidence>
<proteinExistence type="predicted"/>
<reference evidence="1" key="2">
    <citation type="submission" date="2021-12" db="EMBL/GenBank/DDBJ databases">
        <title>Resequencing data analysis of finger millet.</title>
        <authorList>
            <person name="Hatakeyama M."/>
            <person name="Aluri S."/>
            <person name="Balachadran M.T."/>
            <person name="Sivarajan S.R."/>
            <person name="Poveda L."/>
            <person name="Shimizu-Inatsugi R."/>
            <person name="Schlapbach R."/>
            <person name="Sreeman S.M."/>
            <person name="Shimizu K.K."/>
        </authorList>
    </citation>
    <scope>NUCLEOTIDE SEQUENCE</scope>
</reference>
<comment type="caution">
    <text evidence="1">The sequence shown here is derived from an EMBL/GenBank/DDBJ whole genome shotgun (WGS) entry which is preliminary data.</text>
</comment>
<dbReference type="AlphaFoldDB" id="A0AAV5EYT9"/>
<dbReference type="EMBL" id="BQKI01000079">
    <property type="protein sequence ID" value="GJN27753.1"/>
    <property type="molecule type" value="Genomic_DNA"/>
</dbReference>
<protein>
    <submittedName>
        <fullName evidence="1">Uncharacterized protein</fullName>
    </submittedName>
</protein>
<gene>
    <name evidence="1" type="primary">gb15801</name>
    <name evidence="1" type="ORF">PR202_gb15801</name>
</gene>
<evidence type="ECO:0000313" key="2">
    <source>
        <dbReference type="Proteomes" id="UP001054889"/>
    </source>
</evidence>
<sequence>MLGAWTLQKHRNSCVFDGESPCLHKVAQQFMNEAQLWSLAGAKKLQELCIGRVGSED</sequence>
<accession>A0AAV5EYT9</accession>
<name>A0AAV5EYT9_ELECO</name>
<reference evidence="1" key="1">
    <citation type="journal article" date="2018" name="DNA Res.">
        <title>Multiple hybrid de novo genome assembly of finger millet, an orphan allotetraploid crop.</title>
        <authorList>
            <person name="Hatakeyama M."/>
            <person name="Aluri S."/>
            <person name="Balachadran M.T."/>
            <person name="Sivarajan S.R."/>
            <person name="Patrignani A."/>
            <person name="Gruter S."/>
            <person name="Poveda L."/>
            <person name="Shimizu-Inatsugi R."/>
            <person name="Baeten J."/>
            <person name="Francoijs K.J."/>
            <person name="Nataraja K.N."/>
            <person name="Reddy Y.A.N."/>
            <person name="Phadnis S."/>
            <person name="Ravikumar R.L."/>
            <person name="Schlapbach R."/>
            <person name="Sreeman S.M."/>
            <person name="Shimizu K.K."/>
        </authorList>
    </citation>
    <scope>NUCLEOTIDE SEQUENCE</scope>
</reference>
<keyword evidence="2" id="KW-1185">Reference proteome</keyword>